<protein>
    <submittedName>
        <fullName evidence="2">Uncharacterized protein</fullName>
    </submittedName>
</protein>
<feature type="transmembrane region" description="Helical" evidence="1">
    <location>
        <begin position="66"/>
        <end position="87"/>
    </location>
</feature>
<name>I3SFS6_LOTJA</name>
<accession>I3SFS6</accession>
<dbReference type="AlphaFoldDB" id="I3SFS6"/>
<evidence type="ECO:0000256" key="1">
    <source>
        <dbReference type="SAM" id="Phobius"/>
    </source>
</evidence>
<evidence type="ECO:0000313" key="2">
    <source>
        <dbReference type="EMBL" id="AFK39118.1"/>
    </source>
</evidence>
<keyword evidence="1" id="KW-0812">Transmembrane</keyword>
<dbReference type="EMBL" id="BT139323">
    <property type="protein sequence ID" value="AFK39118.1"/>
    <property type="molecule type" value="mRNA"/>
</dbReference>
<organism evidence="2">
    <name type="scientific">Lotus japonicus</name>
    <name type="common">Lotus corniculatus var. japonicus</name>
    <dbReference type="NCBI Taxonomy" id="34305"/>
    <lineage>
        <taxon>Eukaryota</taxon>
        <taxon>Viridiplantae</taxon>
        <taxon>Streptophyta</taxon>
        <taxon>Embryophyta</taxon>
        <taxon>Tracheophyta</taxon>
        <taxon>Spermatophyta</taxon>
        <taxon>Magnoliopsida</taxon>
        <taxon>eudicotyledons</taxon>
        <taxon>Gunneridae</taxon>
        <taxon>Pentapetalae</taxon>
        <taxon>rosids</taxon>
        <taxon>fabids</taxon>
        <taxon>Fabales</taxon>
        <taxon>Fabaceae</taxon>
        <taxon>Papilionoideae</taxon>
        <taxon>50 kb inversion clade</taxon>
        <taxon>NPAAA clade</taxon>
        <taxon>Hologalegina</taxon>
        <taxon>robinioid clade</taxon>
        <taxon>Loteae</taxon>
        <taxon>Lotus</taxon>
    </lineage>
</organism>
<proteinExistence type="evidence at transcript level"/>
<sequence>MTGASYPLSAYLLKSENTSRSDINWTLNSLIMIDGSAVMLQRNMISKLLKASAIKTGPLIRPAHQMITCCMKLIFSFCNLLILHIFIF</sequence>
<reference evidence="2" key="1">
    <citation type="submission" date="2012-05" db="EMBL/GenBank/DDBJ databases">
        <authorList>
            <person name="Krishnakumar V."/>
            <person name="Cheung F."/>
            <person name="Xiao Y."/>
            <person name="Chan A."/>
            <person name="Moskal W.A."/>
            <person name="Town C.D."/>
        </authorList>
    </citation>
    <scope>NUCLEOTIDE SEQUENCE</scope>
</reference>
<keyword evidence="1" id="KW-1133">Transmembrane helix</keyword>
<keyword evidence="1" id="KW-0472">Membrane</keyword>